<organism evidence="5 6">
    <name type="scientific">Tomitella cavernea</name>
    <dbReference type="NCBI Taxonomy" id="1387982"/>
    <lineage>
        <taxon>Bacteria</taxon>
        <taxon>Bacillati</taxon>
        <taxon>Actinomycetota</taxon>
        <taxon>Actinomycetes</taxon>
        <taxon>Mycobacteriales</taxon>
        <taxon>Tomitella</taxon>
    </lineage>
</organism>
<dbReference type="RefSeq" id="WP_200173821.1">
    <property type="nucleotide sequence ID" value="NZ_BAABKQ010000001.1"/>
</dbReference>
<evidence type="ECO:0000256" key="1">
    <source>
        <dbReference type="ARBA" id="ARBA00003416"/>
    </source>
</evidence>
<dbReference type="Pfam" id="PF02646">
    <property type="entry name" value="RmuC"/>
    <property type="match status" value="1"/>
</dbReference>
<comment type="similarity">
    <text evidence="2">Belongs to the RmuC family.</text>
</comment>
<keyword evidence="3" id="KW-0175">Coiled coil</keyword>
<sequence>MDVITAVMLVAALVLGAVVGWLAHAARIGNRLARAEATMDAREEGRRSWEASLGSVNDEAARRNAGEIGERMGHVVAPLRDALGALSEQLRLLEHDRVGAYAGISEQVAAMHHSNRELSTQTTRLVSALRAPQVRGRWGELQLERVVELAGMARHCDFDTQVTAEAVDGPTARVRPDMIIRLSGGRRIVVDAKVPLSAYLDALSATREQERQKLMFSHASQLRAHVDKLAAKAYWRAFDPTPEFVVLFVPGDPFLDAAVSTDKGLFEYAMAKNVVLATPTTLVALLRTVALGWRQEALSQEARTIHSLGTELARRLETMSRHFDRVGDRLGKAVESFNSTAASFESRVMVTARRLSELQMTDTDLAPIRQVESVPRVVGWSDTHDADGAADGAASG</sequence>
<keyword evidence="6" id="KW-1185">Reference proteome</keyword>
<reference evidence="6" key="1">
    <citation type="journal article" date="2019" name="Int. J. Syst. Evol. Microbiol.">
        <title>The Global Catalogue of Microorganisms (GCM) 10K type strain sequencing project: providing services to taxonomists for standard genome sequencing and annotation.</title>
        <authorList>
            <consortium name="The Broad Institute Genomics Platform"/>
            <consortium name="The Broad Institute Genome Sequencing Center for Infectious Disease"/>
            <person name="Wu L."/>
            <person name="Ma J."/>
        </authorList>
    </citation>
    <scope>NUCLEOTIDE SEQUENCE [LARGE SCALE GENOMIC DNA]</scope>
    <source>
        <strain evidence="6">JCM 18542</strain>
    </source>
</reference>
<gene>
    <name evidence="5" type="ORF">GCM10023353_15600</name>
</gene>
<protein>
    <submittedName>
        <fullName evidence="5">DNA recombination protein RmuC</fullName>
    </submittedName>
</protein>
<dbReference type="PANTHER" id="PTHR30563:SF0">
    <property type="entry name" value="DNA RECOMBINATION PROTEIN RMUC"/>
    <property type="match status" value="1"/>
</dbReference>
<comment type="function">
    <text evidence="1">Involved in DNA recombination.</text>
</comment>
<dbReference type="EMBL" id="BAABKQ010000001">
    <property type="protein sequence ID" value="GAA4811840.1"/>
    <property type="molecule type" value="Genomic_DNA"/>
</dbReference>
<accession>A0ABP9CP63</accession>
<name>A0ABP9CP63_9ACTN</name>
<proteinExistence type="inferred from homology"/>
<evidence type="ECO:0000256" key="2">
    <source>
        <dbReference type="ARBA" id="ARBA00009840"/>
    </source>
</evidence>
<keyword evidence="4" id="KW-0233">DNA recombination</keyword>
<evidence type="ECO:0000256" key="4">
    <source>
        <dbReference type="ARBA" id="ARBA00023172"/>
    </source>
</evidence>
<dbReference type="PANTHER" id="PTHR30563">
    <property type="entry name" value="DNA RECOMBINATION PROTEIN RMUC"/>
    <property type="match status" value="1"/>
</dbReference>
<evidence type="ECO:0000313" key="6">
    <source>
        <dbReference type="Proteomes" id="UP001500839"/>
    </source>
</evidence>
<comment type="caution">
    <text evidence="5">The sequence shown here is derived from an EMBL/GenBank/DDBJ whole genome shotgun (WGS) entry which is preliminary data.</text>
</comment>
<dbReference type="InterPro" id="IPR003798">
    <property type="entry name" value="DNA_recombination_RmuC"/>
</dbReference>
<evidence type="ECO:0000313" key="5">
    <source>
        <dbReference type="EMBL" id="GAA4811840.1"/>
    </source>
</evidence>
<evidence type="ECO:0000256" key="3">
    <source>
        <dbReference type="ARBA" id="ARBA00023054"/>
    </source>
</evidence>
<dbReference type="Proteomes" id="UP001500839">
    <property type="component" value="Unassembled WGS sequence"/>
</dbReference>